<dbReference type="InterPro" id="IPR007055">
    <property type="entry name" value="BON_dom"/>
</dbReference>
<dbReference type="Pfam" id="PF04972">
    <property type="entry name" value="BON"/>
    <property type="match status" value="2"/>
</dbReference>
<name>E0TD08_PARBH</name>
<reference evidence="3 4" key="2">
    <citation type="journal article" date="2011" name="J. Bacteriol.">
        <title>Complete genome sequence of strain HTCC2503T of Parvularcula bermudensis, the type species of the order "Parvularculales" in the class Alphaproteobacteria.</title>
        <authorList>
            <person name="Oh H.M."/>
            <person name="Kang I."/>
            <person name="Vergin K.L."/>
            <person name="Kang D."/>
            <person name="Rhee K.H."/>
            <person name="Giovannoni S.J."/>
            <person name="Cho J.C."/>
        </authorList>
    </citation>
    <scope>NUCLEOTIDE SEQUENCE [LARGE SCALE GENOMIC DNA]</scope>
    <source>
        <strain evidence="4">ATCC BAA-594 / HTCC2503 / KCTC 12087</strain>
    </source>
</reference>
<dbReference type="EMBL" id="CP002156">
    <property type="protein sequence ID" value="ADM08667.1"/>
    <property type="molecule type" value="Genomic_DNA"/>
</dbReference>
<organism evidence="3 4">
    <name type="scientific">Parvularcula bermudensis (strain ATCC BAA-594 / HTCC2503 / KCTC 12087)</name>
    <dbReference type="NCBI Taxonomy" id="314260"/>
    <lineage>
        <taxon>Bacteria</taxon>
        <taxon>Pseudomonadati</taxon>
        <taxon>Pseudomonadota</taxon>
        <taxon>Alphaproteobacteria</taxon>
        <taxon>Parvularculales</taxon>
        <taxon>Parvularculaceae</taxon>
        <taxon>Parvularcula</taxon>
    </lineage>
</organism>
<keyword evidence="1" id="KW-0732">Signal</keyword>
<feature type="chain" id="PRO_5003140512" description="BON domain-containing protein" evidence="1">
    <location>
        <begin position="20"/>
        <end position="183"/>
    </location>
</feature>
<feature type="domain" description="BON" evidence="2">
    <location>
        <begin position="107"/>
        <end position="175"/>
    </location>
</feature>
<gene>
    <name evidence="3" type="ordered locus">PB2503_02952</name>
</gene>
<evidence type="ECO:0000259" key="2">
    <source>
        <dbReference type="PROSITE" id="PS50914"/>
    </source>
</evidence>
<dbReference type="InterPro" id="IPR051686">
    <property type="entry name" value="Lipoprotein_DolP"/>
</dbReference>
<dbReference type="Proteomes" id="UP000001302">
    <property type="component" value="Chromosome"/>
</dbReference>
<dbReference type="PROSITE" id="PS51257">
    <property type="entry name" value="PROKAR_LIPOPROTEIN"/>
    <property type="match status" value="1"/>
</dbReference>
<proteinExistence type="predicted"/>
<evidence type="ECO:0000313" key="3">
    <source>
        <dbReference type="EMBL" id="ADM08667.1"/>
    </source>
</evidence>
<evidence type="ECO:0000313" key="4">
    <source>
        <dbReference type="Proteomes" id="UP000001302"/>
    </source>
</evidence>
<dbReference type="OrthoDB" id="8479706at2"/>
<protein>
    <recommendedName>
        <fullName evidence="2">BON domain-containing protein</fullName>
    </recommendedName>
</protein>
<keyword evidence="4" id="KW-1185">Reference proteome</keyword>
<dbReference type="Gene3D" id="3.30.1340.30">
    <property type="match status" value="1"/>
</dbReference>
<dbReference type="STRING" id="314260.PB2503_02952"/>
<dbReference type="AlphaFoldDB" id="E0TD08"/>
<feature type="domain" description="BON" evidence="2">
    <location>
        <begin position="30"/>
        <end position="98"/>
    </location>
</feature>
<accession>E0TD08</accession>
<feature type="signal peptide" evidence="1">
    <location>
        <begin position="1"/>
        <end position="19"/>
    </location>
</feature>
<dbReference type="PANTHER" id="PTHR34606:SF15">
    <property type="entry name" value="BON DOMAIN-CONTAINING PROTEIN"/>
    <property type="match status" value="1"/>
</dbReference>
<evidence type="ECO:0000256" key="1">
    <source>
        <dbReference type="SAM" id="SignalP"/>
    </source>
</evidence>
<dbReference type="PROSITE" id="PS50914">
    <property type="entry name" value="BON"/>
    <property type="match status" value="2"/>
</dbReference>
<dbReference type="RefSeq" id="WP_013299641.1">
    <property type="nucleotide sequence ID" value="NC_014414.1"/>
</dbReference>
<dbReference type="KEGG" id="pbr:PB2503_02952"/>
<dbReference type="eggNOG" id="COG2823">
    <property type="taxonomic scope" value="Bacteria"/>
</dbReference>
<dbReference type="HOGENOM" id="CLU_083606_5_2_5"/>
<sequence>MPTRLLILVALLSALVAGCETNRTLGTSIDDTGIDLQLKRALLADRTYDTSDIDISVFEGRVMLTGTVRTAEARRELGLKTRSLPGVIEVLNEVRVGAPTTAGQGLRDAVMDEKLGAAMRADNAIYRTNYQIAVSQGTIYLLGVAQGPVELERVTGHAQTIDGANEIISHVIFVGDPRRPGVR</sequence>
<reference evidence="4" key="1">
    <citation type="submission" date="2010-08" db="EMBL/GenBank/DDBJ databases">
        <title>Genome sequence of Parvularcula bermudensis HTCC2503.</title>
        <authorList>
            <person name="Kang D.-M."/>
            <person name="Oh H.-M."/>
            <person name="Cho J.-C."/>
        </authorList>
    </citation>
    <scope>NUCLEOTIDE SEQUENCE [LARGE SCALE GENOMIC DNA]</scope>
    <source>
        <strain evidence="4">ATCC BAA-594 / HTCC2503 / KCTC 12087</strain>
    </source>
</reference>
<dbReference type="PANTHER" id="PTHR34606">
    <property type="entry name" value="BON DOMAIN-CONTAINING PROTEIN"/>
    <property type="match status" value="1"/>
</dbReference>